<evidence type="ECO:0000313" key="4">
    <source>
        <dbReference type="Proteomes" id="UP000029257"/>
    </source>
</evidence>
<dbReference type="SUPFAM" id="SSF48403">
    <property type="entry name" value="Ankyrin repeat"/>
    <property type="match status" value="1"/>
</dbReference>
<protein>
    <recommendedName>
        <fullName evidence="6">Ankryin</fullName>
    </recommendedName>
</protein>
<dbReference type="Pfam" id="PF12796">
    <property type="entry name" value="Ank_2"/>
    <property type="match status" value="1"/>
</dbReference>
<sequence length="231" mass="25190">MNKLPAEHFFSGSQLMLAHAIERSDSVEVKDLAGKTDLNKPGAQDMTMLFFALQSAYGKNPQQLEIMAVLVRSGADPLQQVPDMGSVAEIVATSPYPEYMQAIIEGGMDVNVKIQGQPLLHDAASDDTIKTLKLMVERGANVNAVDSLGKATIMAALDGMQLDTVEWLLNHGANPNTIETNTGWSFMRQLDDVITRNDDVITRNNGDAGATHKKLMDIFQLAKQKGGHPYH</sequence>
<evidence type="ECO:0000313" key="5">
    <source>
        <dbReference type="Proteomes" id="UP000029436"/>
    </source>
</evidence>
<dbReference type="EMBL" id="JQOH01000018">
    <property type="protein sequence ID" value="KGA26327.1"/>
    <property type="molecule type" value="Genomic_DNA"/>
</dbReference>
<accession>A0AAW3EC29</accession>
<reference evidence="4 5" key="1">
    <citation type="submission" date="2014-08" db="EMBL/GenBank/DDBJ databases">
        <title>Genome sequences of NCPPB Pectobacterium isolates.</title>
        <authorList>
            <person name="Glover R.H."/>
            <person name="Sapp M."/>
            <person name="Elphinstone J."/>
        </authorList>
    </citation>
    <scope>NUCLEOTIDE SEQUENCE [LARGE SCALE GENOMIC DNA]</scope>
    <source>
        <strain evidence="2 4">NCPPB 3701</strain>
        <strain evidence="3 5">NCPPB3702</strain>
    </source>
</reference>
<evidence type="ECO:0000313" key="3">
    <source>
        <dbReference type="EMBL" id="KGA26327.1"/>
    </source>
</evidence>
<dbReference type="PANTHER" id="PTHR46224">
    <property type="entry name" value="ANKYRIN REPEAT FAMILY PROTEIN"/>
    <property type="match status" value="1"/>
</dbReference>
<dbReference type="SMART" id="SM00248">
    <property type="entry name" value="ANK"/>
    <property type="match status" value="3"/>
</dbReference>
<dbReference type="AlphaFoldDB" id="A0AAW3EC29"/>
<keyword evidence="5" id="KW-1185">Reference proteome</keyword>
<dbReference type="Gene3D" id="1.25.40.20">
    <property type="entry name" value="Ankyrin repeat-containing domain"/>
    <property type="match status" value="1"/>
</dbReference>
<evidence type="ECO:0000313" key="2">
    <source>
        <dbReference type="EMBL" id="KFX01442.1"/>
    </source>
</evidence>
<dbReference type="Proteomes" id="UP000029257">
    <property type="component" value="Unassembled WGS sequence"/>
</dbReference>
<dbReference type="InterPro" id="IPR051616">
    <property type="entry name" value="Cul2-RING_E3_ligase_SR"/>
</dbReference>
<evidence type="ECO:0000256" key="1">
    <source>
        <dbReference type="PROSITE-ProRule" id="PRU00023"/>
    </source>
</evidence>
<dbReference type="PROSITE" id="PS50297">
    <property type="entry name" value="ANK_REP_REGION"/>
    <property type="match status" value="1"/>
</dbReference>
<name>A0AAW3EC29_9GAMM</name>
<dbReference type="InterPro" id="IPR036770">
    <property type="entry name" value="Ankyrin_rpt-contain_sf"/>
</dbReference>
<dbReference type="EMBL" id="JQHP01000019">
    <property type="protein sequence ID" value="KFX01442.1"/>
    <property type="molecule type" value="Genomic_DNA"/>
</dbReference>
<dbReference type="PROSITE" id="PS50088">
    <property type="entry name" value="ANK_REPEAT"/>
    <property type="match status" value="1"/>
</dbReference>
<gene>
    <name evidence="2" type="ORF">JV38_22220</name>
    <name evidence="3" type="ORF">KU73_21880</name>
</gene>
<comment type="caution">
    <text evidence="2">The sequence shown here is derived from an EMBL/GenBank/DDBJ whole genome shotgun (WGS) entry which is preliminary data.</text>
</comment>
<keyword evidence="1" id="KW-0040">ANK repeat</keyword>
<dbReference type="InterPro" id="IPR002110">
    <property type="entry name" value="Ankyrin_rpt"/>
</dbReference>
<evidence type="ECO:0008006" key="6">
    <source>
        <dbReference type="Google" id="ProtNLM"/>
    </source>
</evidence>
<proteinExistence type="predicted"/>
<dbReference type="PANTHER" id="PTHR46224:SF6">
    <property type="entry name" value="ANKYRIN REPEAT FAMILY PROTEIN"/>
    <property type="match status" value="1"/>
</dbReference>
<feature type="repeat" description="ANK" evidence="1">
    <location>
        <begin position="115"/>
        <end position="147"/>
    </location>
</feature>
<dbReference type="Proteomes" id="UP000029436">
    <property type="component" value="Unassembled WGS sequence"/>
</dbReference>
<organism evidence="2 4">
    <name type="scientific">Pectobacterium wasabiae</name>
    <dbReference type="NCBI Taxonomy" id="55208"/>
    <lineage>
        <taxon>Bacteria</taxon>
        <taxon>Pseudomonadati</taxon>
        <taxon>Pseudomonadota</taxon>
        <taxon>Gammaproteobacteria</taxon>
        <taxon>Enterobacterales</taxon>
        <taxon>Pectobacteriaceae</taxon>
        <taxon>Pectobacterium</taxon>
    </lineage>
</organism>